<keyword evidence="2" id="KW-0813">Transport</keyword>
<gene>
    <name evidence="9" type="primary">fmoG</name>
</gene>
<dbReference type="InterPro" id="IPR050794">
    <property type="entry name" value="CPA2_transporter"/>
</dbReference>
<keyword evidence="3 7" id="KW-0812">Transmembrane</keyword>
<comment type="subcellular location">
    <subcellularLocation>
        <location evidence="1">Membrane</location>
        <topology evidence="1">Multi-pass membrane protein</topology>
    </subcellularLocation>
</comment>
<accession>A0A077JDB1</accession>
<evidence type="ECO:0000256" key="5">
    <source>
        <dbReference type="ARBA" id="ARBA00023065"/>
    </source>
</evidence>
<evidence type="ECO:0000256" key="2">
    <source>
        <dbReference type="ARBA" id="ARBA00022448"/>
    </source>
</evidence>
<dbReference type="GO" id="GO:0016020">
    <property type="term" value="C:membrane"/>
    <property type="evidence" value="ECO:0007669"/>
    <property type="project" value="UniProtKB-SubCell"/>
</dbReference>
<evidence type="ECO:0000256" key="3">
    <source>
        <dbReference type="ARBA" id="ARBA00022692"/>
    </source>
</evidence>
<feature type="transmembrane region" description="Helical" evidence="7">
    <location>
        <begin position="293"/>
        <end position="310"/>
    </location>
</feature>
<dbReference type="AlphaFoldDB" id="A0A077JDB1"/>
<feature type="transmembrane region" description="Helical" evidence="7">
    <location>
        <begin position="35"/>
        <end position="55"/>
    </location>
</feature>
<feature type="transmembrane region" description="Helical" evidence="7">
    <location>
        <begin position="232"/>
        <end position="249"/>
    </location>
</feature>
<evidence type="ECO:0000259" key="8">
    <source>
        <dbReference type="Pfam" id="PF00999"/>
    </source>
</evidence>
<dbReference type="Gene3D" id="1.20.1530.20">
    <property type="match status" value="1"/>
</dbReference>
<sequence>MSIADVTTAVLGDIAVILLVSTLLSGLARRLGQPAVIGQILTGVVLGPTLLGRLPGHPTGRLFPQDALPYLSVLAQVAIVTFLFVVGYELNLRSLRASGRTTLSVAAVALLVPMTLGAGTVEFLPSVFSSVGEHAVGSRSFVLFMAVAVSITALPVLAAIIRDTGIAGTRASVVALSAAGLMDIGAWTALAVAMPGESHGLSVPKTVLLTVVLVLGGALVVRPLLSRWMDRPGGLFASQLPVAIILATSCAWATSQLGLHAVFGGFLAGLLMPRHDGAPDADVLRAMEGATDLLLPLFFVVTGLSLNLGMLDRNSVLLLLLLLLISVAGKVVPGYLVSRLNRLERRESATVAVLLNTRGLTELIALNVGLSAGILHGRLFTVLVLVALITTAMTSPLLALLARPRDPVSTTGETVPSAGRTET</sequence>
<dbReference type="PANTHER" id="PTHR32468">
    <property type="entry name" value="CATION/H + ANTIPORTER"/>
    <property type="match status" value="1"/>
</dbReference>
<feature type="transmembrane region" description="Helical" evidence="7">
    <location>
        <begin position="6"/>
        <end position="28"/>
    </location>
</feature>
<dbReference type="GO" id="GO:0015297">
    <property type="term" value="F:antiporter activity"/>
    <property type="evidence" value="ECO:0007669"/>
    <property type="project" value="InterPro"/>
</dbReference>
<feature type="transmembrane region" description="Helical" evidence="7">
    <location>
        <begin position="173"/>
        <end position="194"/>
    </location>
</feature>
<feature type="transmembrane region" description="Helical" evidence="7">
    <location>
        <begin position="102"/>
        <end position="121"/>
    </location>
</feature>
<dbReference type="Pfam" id="PF00999">
    <property type="entry name" value="Na_H_Exchanger"/>
    <property type="match status" value="1"/>
</dbReference>
<keyword evidence="6 7" id="KW-0472">Membrane</keyword>
<keyword evidence="5" id="KW-0406">Ion transport</keyword>
<evidence type="ECO:0000256" key="4">
    <source>
        <dbReference type="ARBA" id="ARBA00022989"/>
    </source>
</evidence>
<organism evidence="9">
    <name type="scientific">Streptomyces sp. Sp080513GE-23</name>
    <dbReference type="NCBI Taxonomy" id="630397"/>
    <lineage>
        <taxon>Bacteria</taxon>
        <taxon>Bacillati</taxon>
        <taxon>Actinomycetota</taxon>
        <taxon>Actinomycetes</taxon>
        <taxon>Kitasatosporales</taxon>
        <taxon>Streptomycetaceae</taxon>
        <taxon>Streptomyces</taxon>
    </lineage>
</organism>
<feature type="transmembrane region" description="Helical" evidence="7">
    <location>
        <begin position="316"/>
        <end position="337"/>
    </location>
</feature>
<name>A0A077JDB1_9ACTN</name>
<dbReference type="InterPro" id="IPR038770">
    <property type="entry name" value="Na+/solute_symporter_sf"/>
</dbReference>
<feature type="transmembrane region" description="Helical" evidence="7">
    <location>
        <begin position="67"/>
        <end position="90"/>
    </location>
</feature>
<proteinExistence type="predicted"/>
<dbReference type="GO" id="GO:1902600">
    <property type="term" value="P:proton transmembrane transport"/>
    <property type="evidence" value="ECO:0007669"/>
    <property type="project" value="InterPro"/>
</dbReference>
<protein>
    <submittedName>
        <fullName evidence="9">Integral membrane ion antiporter</fullName>
    </submittedName>
</protein>
<feature type="transmembrane region" description="Helical" evidence="7">
    <location>
        <begin position="141"/>
        <end position="161"/>
    </location>
</feature>
<feature type="domain" description="Cation/H+ exchanger transmembrane" evidence="8">
    <location>
        <begin position="20"/>
        <end position="398"/>
    </location>
</feature>
<keyword evidence="4 7" id="KW-1133">Transmembrane helix</keyword>
<evidence type="ECO:0000313" key="9">
    <source>
        <dbReference type="EMBL" id="BAP16691.1"/>
    </source>
</evidence>
<dbReference type="PANTHER" id="PTHR32468:SF0">
    <property type="entry name" value="K(+)_H(+) ANTIPORTER 1"/>
    <property type="match status" value="1"/>
</dbReference>
<evidence type="ECO:0000256" key="1">
    <source>
        <dbReference type="ARBA" id="ARBA00004141"/>
    </source>
</evidence>
<feature type="transmembrane region" description="Helical" evidence="7">
    <location>
        <begin position="206"/>
        <end position="225"/>
    </location>
</feature>
<dbReference type="InterPro" id="IPR006153">
    <property type="entry name" value="Cation/H_exchanger_TM"/>
</dbReference>
<evidence type="ECO:0000256" key="6">
    <source>
        <dbReference type="ARBA" id="ARBA00023136"/>
    </source>
</evidence>
<feature type="transmembrane region" description="Helical" evidence="7">
    <location>
        <begin position="380"/>
        <end position="401"/>
    </location>
</feature>
<dbReference type="EMBL" id="AB902962">
    <property type="protein sequence ID" value="BAP16691.1"/>
    <property type="molecule type" value="Genomic_DNA"/>
</dbReference>
<evidence type="ECO:0000256" key="7">
    <source>
        <dbReference type="SAM" id="Phobius"/>
    </source>
</evidence>
<reference evidence="9" key="1">
    <citation type="submission" date="2014-01" db="EMBL/GenBank/DDBJ databases">
        <title>Biosynthesis of the 4-methylxoazoline-containing nonribosomal peptides, JBIR-34 and 35, in Streptomyces sp. Sp080513GE-23.</title>
        <authorList>
            <person name="Katsuyama Y."/>
            <person name="Muliandi A."/>
            <person name="Sone K."/>
            <person name="Izumikawa I."/>
            <person name="Moriya T."/>
            <person name="Hashimoto J."/>
            <person name="Kozone I."/>
            <person name="Takagi M."/>
            <person name="Shin-ya K."/>
            <person name="Ohnishi Y."/>
        </authorList>
    </citation>
    <scope>NUCLEOTIDE SEQUENCE</scope>
    <source>
        <strain evidence="9">Sp080513GE-23</strain>
    </source>
</reference>